<dbReference type="GO" id="GO:0016787">
    <property type="term" value="F:hydrolase activity"/>
    <property type="evidence" value="ECO:0007669"/>
    <property type="project" value="UniProtKB-KW"/>
</dbReference>
<dbReference type="Pfam" id="PF00293">
    <property type="entry name" value="NUDIX"/>
    <property type="match status" value="1"/>
</dbReference>
<dbReference type="EMBL" id="QYTU02000040">
    <property type="protein sequence ID" value="RWR05916.1"/>
    <property type="molecule type" value="Genomic_DNA"/>
</dbReference>
<protein>
    <submittedName>
        <fullName evidence="4">Nucleoside triphosphatase YtkD</fullName>
    </submittedName>
</protein>
<proteinExistence type="inferred from homology"/>
<dbReference type="Gene3D" id="3.90.79.10">
    <property type="entry name" value="Nucleoside Triphosphate Pyrophosphohydrolase"/>
    <property type="match status" value="1"/>
</dbReference>
<dbReference type="PRINTS" id="PR00502">
    <property type="entry name" value="NUDIXFAMILY"/>
</dbReference>
<dbReference type="InterPro" id="IPR000086">
    <property type="entry name" value="NUDIX_hydrolase_dom"/>
</dbReference>
<dbReference type="Proteomes" id="UP000273811">
    <property type="component" value="Unassembled WGS sequence"/>
</dbReference>
<keyword evidence="2" id="KW-0378">Hydrolase</keyword>
<comment type="caution">
    <text evidence="4">The sequence shown here is derived from an EMBL/GenBank/DDBJ whole genome shotgun (WGS) entry which is preliminary data.</text>
</comment>
<evidence type="ECO:0000313" key="5">
    <source>
        <dbReference type="Proteomes" id="UP000273811"/>
    </source>
</evidence>
<name>A0A443ILP3_9BACI</name>
<comment type="similarity">
    <text evidence="1">Belongs to the Nudix hydrolase family.</text>
</comment>
<dbReference type="PROSITE" id="PS51462">
    <property type="entry name" value="NUDIX"/>
    <property type="match status" value="1"/>
</dbReference>
<gene>
    <name evidence="4" type="primary">ytkD</name>
    <name evidence="4" type="ORF">D4N35_014985</name>
</gene>
<dbReference type="InterPro" id="IPR020476">
    <property type="entry name" value="Nudix_hydrolase"/>
</dbReference>
<evidence type="ECO:0000256" key="2">
    <source>
        <dbReference type="ARBA" id="ARBA00022801"/>
    </source>
</evidence>
<keyword evidence="5" id="KW-1185">Reference proteome</keyword>
<dbReference type="SUPFAM" id="SSF55811">
    <property type="entry name" value="Nudix"/>
    <property type="match status" value="1"/>
</dbReference>
<dbReference type="AlphaFoldDB" id="A0A443ILP3"/>
<organism evidence="4 5">
    <name type="scientific">Siminovitchia fortis</name>
    <dbReference type="NCBI Taxonomy" id="254758"/>
    <lineage>
        <taxon>Bacteria</taxon>
        <taxon>Bacillati</taxon>
        <taxon>Bacillota</taxon>
        <taxon>Bacilli</taxon>
        <taxon>Bacillales</taxon>
        <taxon>Bacillaceae</taxon>
        <taxon>Siminovitchia</taxon>
    </lineage>
</organism>
<accession>A0A443ILP3</accession>
<reference evidence="4" key="1">
    <citation type="submission" date="2018-12" db="EMBL/GenBank/DDBJ databases">
        <authorList>
            <person name="Sun L."/>
            <person name="Chen Z."/>
        </authorList>
    </citation>
    <scope>NUCLEOTIDE SEQUENCE [LARGE SCALE GENOMIC DNA]</scope>
    <source>
        <strain evidence="4">DSM 16012</strain>
    </source>
</reference>
<dbReference type="PANTHER" id="PTHR43736">
    <property type="entry name" value="ADP-RIBOSE PYROPHOSPHATASE"/>
    <property type="match status" value="1"/>
</dbReference>
<evidence type="ECO:0000313" key="4">
    <source>
        <dbReference type="EMBL" id="RWR05916.1"/>
    </source>
</evidence>
<dbReference type="InterPro" id="IPR014078">
    <property type="entry name" value="Nudix_YtkD"/>
</dbReference>
<evidence type="ECO:0000259" key="3">
    <source>
        <dbReference type="PROSITE" id="PS51462"/>
    </source>
</evidence>
<feature type="domain" description="Nudix hydrolase" evidence="3">
    <location>
        <begin position="21"/>
        <end position="157"/>
    </location>
</feature>
<dbReference type="RefSeq" id="WP_120075143.1">
    <property type="nucleotide sequence ID" value="NZ_CP126113.1"/>
</dbReference>
<evidence type="ECO:0000256" key="1">
    <source>
        <dbReference type="ARBA" id="ARBA00005582"/>
    </source>
</evidence>
<dbReference type="GeneID" id="56390646"/>
<dbReference type="OrthoDB" id="9131041at2"/>
<dbReference type="InterPro" id="IPR015797">
    <property type="entry name" value="NUDIX_hydrolase-like_dom_sf"/>
</dbReference>
<dbReference type="PANTHER" id="PTHR43736:SF1">
    <property type="entry name" value="DIHYDRONEOPTERIN TRIPHOSPHATE DIPHOSPHATASE"/>
    <property type="match status" value="1"/>
</dbReference>
<dbReference type="NCBIfam" id="TIGR02705">
    <property type="entry name" value="nudix_YtkD"/>
    <property type="match status" value="1"/>
</dbReference>
<sequence length="157" mass="17912">MLTFIDKNQNEVHLAFFRNAFSIKPGHVLVICRHKDEWLLTKHSTRGLEFPGGKVEKGETVEEAGMREVLEETGGTAVIKDYLGEYKVHDPKGAFIKAILFAEILHLEEKETYFETDGPVLVKGNLLSRINEDEFSFIMKDEVVTAALKKAKEKRLY</sequence>